<dbReference type="RefSeq" id="WP_106130281.1">
    <property type="nucleotide sequence ID" value="NZ_PVZG01000020.1"/>
</dbReference>
<dbReference type="AlphaFoldDB" id="A0A2T0RJM5"/>
<dbReference type="GO" id="GO:0006633">
    <property type="term" value="P:fatty acid biosynthetic process"/>
    <property type="evidence" value="ECO:0007669"/>
    <property type="project" value="InterPro"/>
</dbReference>
<dbReference type="PANTHER" id="PTHR43775:SF51">
    <property type="entry name" value="INACTIVE PHENOLPHTHIOCEROL SYNTHESIS POLYKETIDE SYNTHASE TYPE I PKS1-RELATED"/>
    <property type="match status" value="1"/>
</dbReference>
<name>A0A2T0RJM5_9ACTN</name>
<dbReference type="InterPro" id="IPR016039">
    <property type="entry name" value="Thiolase-like"/>
</dbReference>
<evidence type="ECO:0000313" key="5">
    <source>
        <dbReference type="Proteomes" id="UP000239209"/>
    </source>
</evidence>
<feature type="domain" description="Ketosynthase family 3 (KS3)" evidence="3">
    <location>
        <begin position="30"/>
        <end position="443"/>
    </location>
</feature>
<dbReference type="Pfam" id="PF02801">
    <property type="entry name" value="Ketoacyl-synt_C"/>
    <property type="match status" value="1"/>
</dbReference>
<dbReference type="Gene3D" id="3.30.70.3290">
    <property type="match status" value="1"/>
</dbReference>
<evidence type="ECO:0000256" key="2">
    <source>
        <dbReference type="RuleBase" id="RU003694"/>
    </source>
</evidence>
<comment type="caution">
    <text evidence="4">The sequence shown here is derived from an EMBL/GenBank/DDBJ whole genome shotgun (WGS) entry which is preliminary data.</text>
</comment>
<evidence type="ECO:0000313" key="4">
    <source>
        <dbReference type="EMBL" id="PRY21331.1"/>
    </source>
</evidence>
<dbReference type="EMBL" id="PVZG01000020">
    <property type="protein sequence ID" value="PRY21331.1"/>
    <property type="molecule type" value="Genomic_DNA"/>
</dbReference>
<accession>A0A2T0RJM5</accession>
<dbReference type="SUPFAM" id="SSF53901">
    <property type="entry name" value="Thiolase-like"/>
    <property type="match status" value="1"/>
</dbReference>
<comment type="similarity">
    <text evidence="2">Belongs to the thiolase-like superfamily. Beta-ketoacyl-ACP synthases family.</text>
</comment>
<dbReference type="Pfam" id="PF16197">
    <property type="entry name" value="KAsynt_C_assoc"/>
    <property type="match status" value="1"/>
</dbReference>
<keyword evidence="1 2" id="KW-0808">Transferase</keyword>
<dbReference type="Gene3D" id="3.40.47.10">
    <property type="match status" value="1"/>
</dbReference>
<dbReference type="InterPro" id="IPR032821">
    <property type="entry name" value="PKS_assoc"/>
</dbReference>
<reference evidence="4 5" key="1">
    <citation type="submission" date="2018-03" db="EMBL/GenBank/DDBJ databases">
        <title>Genomic Encyclopedia of Archaeal and Bacterial Type Strains, Phase II (KMG-II): from individual species to whole genera.</title>
        <authorList>
            <person name="Goeker M."/>
        </authorList>
    </citation>
    <scope>NUCLEOTIDE SEQUENCE [LARGE SCALE GENOMIC DNA]</scope>
    <source>
        <strain evidence="4 5">DSM 45348</strain>
    </source>
</reference>
<dbReference type="GO" id="GO:0004315">
    <property type="term" value="F:3-oxoacyl-[acyl-carrier-protein] synthase activity"/>
    <property type="evidence" value="ECO:0007669"/>
    <property type="project" value="InterPro"/>
</dbReference>
<dbReference type="Pfam" id="PF00109">
    <property type="entry name" value="ketoacyl-synt"/>
    <property type="match status" value="1"/>
</dbReference>
<evidence type="ECO:0000259" key="3">
    <source>
        <dbReference type="PROSITE" id="PS52004"/>
    </source>
</evidence>
<organism evidence="4 5">
    <name type="scientific">Pseudosporangium ferrugineum</name>
    <dbReference type="NCBI Taxonomy" id="439699"/>
    <lineage>
        <taxon>Bacteria</taxon>
        <taxon>Bacillati</taxon>
        <taxon>Actinomycetota</taxon>
        <taxon>Actinomycetes</taxon>
        <taxon>Micromonosporales</taxon>
        <taxon>Micromonosporaceae</taxon>
        <taxon>Pseudosporangium</taxon>
    </lineage>
</organism>
<protein>
    <submittedName>
        <fullName evidence="4">Ketoacyl-synthetase-like protein</fullName>
    </submittedName>
</protein>
<proteinExistence type="inferred from homology"/>
<dbReference type="InterPro" id="IPR014031">
    <property type="entry name" value="Ketoacyl_synth_C"/>
</dbReference>
<dbReference type="CDD" id="cd00833">
    <property type="entry name" value="PKS"/>
    <property type="match status" value="1"/>
</dbReference>
<sequence>MTVDVNRLAAALRAAMRENDRLKREAAGAEEPVAVVGMACRFPGGVTGPEELWDFVAQGRDAIGGFPADRGWETAGMPCAGGGFLHDAAGFDPAFFGLSEAEALASDPQQRLLLETSWEAFERAGIDPVTLRGTRTGVYAGVIFHDYSYRLRRPAPVAGHTYFGSAGSIAVGRLAYTYGLEGPAVALDTACSSSLVALHLAVQALRRNECSLALAGGVSVMATTEMFEESARNGDALSADGHCRSFAAAADGMGLAEGAGLLVVERLADARRHGHPVLALVRGSATGQSGAGNGFTAPHGPSQERLIRAALADAGLTAAEVDAVEAHGTATPLGDQIEAHALLATYGRDRATPAYLGSMKSNFGHTQAAAGVGGVIKMIQAMRHGLLPRTLHVDAPTPQVDWSEGAVRLLTEAERWPDAGRPRRAAVSAFGVNGTLAHVVLEQAEPPEPAPSGPPPATIAWHLSGHTPEALRAQASRLLDHCAKNGDLSPADVAYSLSRRTRLAHRATVSGTGTAELLRGLAEVADGHAAGRSDVDEVEGRLVELPTYAFQRRRYWLDEEDR</sequence>
<dbReference type="InterPro" id="IPR018201">
    <property type="entry name" value="Ketoacyl_synth_AS"/>
</dbReference>
<dbReference type="InterPro" id="IPR050091">
    <property type="entry name" value="PKS_NRPS_Biosynth_Enz"/>
</dbReference>
<dbReference type="InterPro" id="IPR014030">
    <property type="entry name" value="Ketoacyl_synth_N"/>
</dbReference>
<dbReference type="PANTHER" id="PTHR43775">
    <property type="entry name" value="FATTY ACID SYNTHASE"/>
    <property type="match status" value="1"/>
</dbReference>
<dbReference type="SMART" id="SM00825">
    <property type="entry name" value="PKS_KS"/>
    <property type="match status" value="1"/>
</dbReference>
<dbReference type="FunFam" id="3.40.47.10:FF:000019">
    <property type="entry name" value="Polyketide synthase type I"/>
    <property type="match status" value="1"/>
</dbReference>
<dbReference type="PROSITE" id="PS00606">
    <property type="entry name" value="KS3_1"/>
    <property type="match status" value="1"/>
</dbReference>
<gene>
    <name evidence="4" type="ORF">CLV70_12040</name>
</gene>
<evidence type="ECO:0000256" key="1">
    <source>
        <dbReference type="ARBA" id="ARBA00022679"/>
    </source>
</evidence>
<keyword evidence="5" id="KW-1185">Reference proteome</keyword>
<dbReference type="InterPro" id="IPR020841">
    <property type="entry name" value="PKS_Beta-ketoAc_synthase_dom"/>
</dbReference>
<dbReference type="GO" id="GO:0004312">
    <property type="term" value="F:fatty acid synthase activity"/>
    <property type="evidence" value="ECO:0007669"/>
    <property type="project" value="TreeGrafter"/>
</dbReference>
<dbReference type="PROSITE" id="PS52004">
    <property type="entry name" value="KS3_2"/>
    <property type="match status" value="1"/>
</dbReference>
<dbReference type="Proteomes" id="UP000239209">
    <property type="component" value="Unassembled WGS sequence"/>
</dbReference>